<protein>
    <submittedName>
        <fullName evidence="2">Baseplate assembly protein</fullName>
    </submittedName>
</protein>
<name>A0A217EQL4_9CAUD</name>
<proteinExistence type="predicted"/>
<accession>A0A217EQL4</accession>
<reference evidence="2 3" key="1">
    <citation type="journal article" date="2017" name="Viruses">
        <title>Characterization of Bacillus subtilis Viruses vB_BsuM-Goe2 and vB_BsuM-Goe3.</title>
        <authorList>
            <person name="Willms I.M."/>
            <person name="Hoppert M."/>
            <person name="Hertel R."/>
        </authorList>
    </citation>
    <scope>NUCLEOTIDE SEQUENCE [LARGE SCALE GENOMIC DNA]</scope>
</reference>
<organism evidence="2 3">
    <name type="scientific">Bacillus phage vB_BsuM-Goe2</name>
    <dbReference type="NCBI Taxonomy" id="1933062"/>
    <lineage>
        <taxon>Viruses</taxon>
        <taxon>Duplodnaviria</taxon>
        <taxon>Heunggongvirae</taxon>
        <taxon>Uroviricota</taxon>
        <taxon>Caudoviricetes</taxon>
        <taxon>Herelleviridae</taxon>
        <taxon>Spounavirinae</taxon>
        <taxon>Okubovirus</taxon>
        <taxon>Okubovirus camphawk</taxon>
    </lineage>
</organism>
<dbReference type="Pfam" id="PF04865">
    <property type="entry name" value="Baseplate_J"/>
    <property type="match status" value="1"/>
</dbReference>
<evidence type="ECO:0000259" key="1">
    <source>
        <dbReference type="Pfam" id="PF04865"/>
    </source>
</evidence>
<gene>
    <name evidence="2" type="ORF">Goe2_c09300</name>
</gene>
<dbReference type="EMBL" id="KY368639">
    <property type="protein sequence ID" value="APZ82329.1"/>
    <property type="molecule type" value="Genomic_DNA"/>
</dbReference>
<dbReference type="Proteomes" id="UP000224660">
    <property type="component" value="Segment"/>
</dbReference>
<sequence>MQIKTFNEILNSMANWVKNTSNITNFYVGSVIRSFLEAVAIEIESIYFQMKMGFSYAIENSIFHSFDFERRPAVKASGQVVMVFKTELPQDIIIPKGYIVSTVPVKGEIISFEVTEDTIAFAGYTSVVLNVQCTDVGIIGNVPQYSIKIALQPLAFVESIYNPDGFYNGAEEETRQDRKKRFSSYIDTLAKATVDAVRYGVLSVEGVAGVYVEDNIGLVRVYVHDSKGDLPDDLKARVEDNIINYKAAGVEVAVKPVIKKLADVTVTVTLTDDVDKESYRVMIVNSVTTFLNYFPVSKSLVKAELIKHIMNIDDLSIINVVVDMDNVVQVANNEIIRPGTITVNIQE</sequence>
<evidence type="ECO:0000313" key="3">
    <source>
        <dbReference type="Proteomes" id="UP000224660"/>
    </source>
</evidence>
<evidence type="ECO:0000313" key="2">
    <source>
        <dbReference type="EMBL" id="APZ82329.1"/>
    </source>
</evidence>
<feature type="domain" description="Baseplate protein J-like barrel" evidence="1">
    <location>
        <begin position="91"/>
        <end position="169"/>
    </location>
</feature>
<dbReference type="InterPro" id="IPR006949">
    <property type="entry name" value="Barrel_Baseplate_J-like"/>
</dbReference>